<dbReference type="OrthoDB" id="1751374at2759"/>
<protein>
    <submittedName>
        <fullName evidence="3">Uncharacterized protein LOC107783077</fullName>
    </submittedName>
</protein>
<dbReference type="GeneID" id="107783077"/>
<reference evidence="3" key="2">
    <citation type="submission" date="2025-08" db="UniProtKB">
        <authorList>
            <consortium name="RefSeq"/>
        </authorList>
    </citation>
    <scope>IDENTIFICATION</scope>
    <source>
        <tissue evidence="3">Leaf</tissue>
    </source>
</reference>
<dbReference type="PaxDb" id="4097-A0A1S3Z4Y5"/>
<evidence type="ECO:0000256" key="1">
    <source>
        <dbReference type="SAM" id="MobiDB-lite"/>
    </source>
</evidence>
<evidence type="ECO:0000313" key="2">
    <source>
        <dbReference type="Proteomes" id="UP000790787"/>
    </source>
</evidence>
<feature type="region of interest" description="Disordered" evidence="1">
    <location>
        <begin position="133"/>
        <end position="176"/>
    </location>
</feature>
<dbReference type="AlphaFoldDB" id="A0A1S3Z4Y5"/>
<organism evidence="2 3">
    <name type="scientific">Nicotiana tabacum</name>
    <name type="common">Common tobacco</name>
    <dbReference type="NCBI Taxonomy" id="4097"/>
    <lineage>
        <taxon>Eukaryota</taxon>
        <taxon>Viridiplantae</taxon>
        <taxon>Streptophyta</taxon>
        <taxon>Embryophyta</taxon>
        <taxon>Tracheophyta</taxon>
        <taxon>Spermatophyta</taxon>
        <taxon>Magnoliopsida</taxon>
        <taxon>eudicotyledons</taxon>
        <taxon>Gunneridae</taxon>
        <taxon>Pentapetalae</taxon>
        <taxon>asterids</taxon>
        <taxon>lamiids</taxon>
        <taxon>Solanales</taxon>
        <taxon>Solanaceae</taxon>
        <taxon>Nicotianoideae</taxon>
        <taxon>Nicotianeae</taxon>
        <taxon>Nicotiana</taxon>
    </lineage>
</organism>
<proteinExistence type="predicted"/>
<dbReference type="RefSeq" id="XP_016459535.1">
    <property type="nucleotide sequence ID" value="XM_016604049.1"/>
</dbReference>
<name>A0A1S3Z4Y5_TOBAC</name>
<gene>
    <name evidence="3" type="primary">LOC107783077</name>
</gene>
<keyword evidence="2" id="KW-1185">Reference proteome</keyword>
<dbReference type="PANTHER" id="PTHR42648">
    <property type="entry name" value="TRANSPOSASE, PUTATIVE-RELATED"/>
    <property type="match status" value="1"/>
</dbReference>
<dbReference type="KEGG" id="nta:107783077"/>
<dbReference type="PANTHER" id="PTHR42648:SF31">
    <property type="entry name" value="RNA-DIRECTED DNA POLYMERASE"/>
    <property type="match status" value="1"/>
</dbReference>
<dbReference type="Proteomes" id="UP000790787">
    <property type="component" value="Chromosome 7"/>
</dbReference>
<feature type="compositionally biased region" description="Polar residues" evidence="1">
    <location>
        <begin position="70"/>
        <end position="81"/>
    </location>
</feature>
<reference evidence="2" key="1">
    <citation type="journal article" date="2014" name="Nat. Commun.">
        <title>The tobacco genome sequence and its comparison with those of tomato and potato.</title>
        <authorList>
            <person name="Sierro N."/>
            <person name="Battey J.N."/>
            <person name="Ouadi S."/>
            <person name="Bakaher N."/>
            <person name="Bovet L."/>
            <person name="Willig A."/>
            <person name="Goepfert S."/>
            <person name="Peitsch M.C."/>
            <person name="Ivanov N.V."/>
        </authorList>
    </citation>
    <scope>NUCLEOTIDE SEQUENCE [LARGE SCALE GENOMIC DNA]</scope>
</reference>
<feature type="region of interest" description="Disordered" evidence="1">
    <location>
        <begin position="63"/>
        <end position="84"/>
    </location>
</feature>
<sequence>MTAVYLINRIPSRILGGKCPFELVFNKAPSLDHLRVFGCLCYAANLKKRDKFSARAIPAEDSFPFMQQPGECNSSSTIPSTDQDHNTHITGPDALSPTTIFPIDEPSVDVMPTYPPPPDIQEDMSLNSPIDVASPTSHSMDSHKSSTVDSILHSPAPLPQHKGNFEPRRSSRTSRPPIWMQDYVGNQKNAYPISNSVSYLHLKPHYSKCLATYSFETETKTFAEAAKDPKWVDAMQ</sequence>
<dbReference type="InterPro" id="IPR039537">
    <property type="entry name" value="Retrotran_Ty1/copia-like"/>
</dbReference>
<accession>A0A1S3Z4Y5</accession>
<evidence type="ECO:0000313" key="3">
    <source>
        <dbReference type="RefSeq" id="XP_016459535.1"/>
    </source>
</evidence>